<feature type="signal peptide" evidence="1">
    <location>
        <begin position="1"/>
        <end position="21"/>
    </location>
</feature>
<dbReference type="AlphaFoldDB" id="A0A2P4P7B7"/>
<organism evidence="2 3">
    <name type="scientific">Rhizophagus irregularis (strain DAOM 181602 / DAOM 197198 / MUCL 43194)</name>
    <name type="common">Arbuscular mycorrhizal fungus</name>
    <name type="synonym">Glomus intraradices</name>
    <dbReference type="NCBI Taxonomy" id="747089"/>
    <lineage>
        <taxon>Eukaryota</taxon>
        <taxon>Fungi</taxon>
        <taxon>Fungi incertae sedis</taxon>
        <taxon>Mucoromycota</taxon>
        <taxon>Glomeromycotina</taxon>
        <taxon>Glomeromycetes</taxon>
        <taxon>Glomerales</taxon>
        <taxon>Glomeraceae</taxon>
        <taxon>Rhizophagus</taxon>
    </lineage>
</organism>
<comment type="caution">
    <text evidence="2">The sequence shown here is derived from an EMBL/GenBank/DDBJ whole genome shotgun (WGS) entry which is preliminary data.</text>
</comment>
<name>A0A2P4P7B7_RHIID</name>
<evidence type="ECO:0000313" key="3">
    <source>
        <dbReference type="Proteomes" id="UP000018888"/>
    </source>
</evidence>
<evidence type="ECO:0000256" key="1">
    <source>
        <dbReference type="SAM" id="SignalP"/>
    </source>
</evidence>
<feature type="non-terminal residue" evidence="2">
    <location>
        <position position="89"/>
    </location>
</feature>
<reference evidence="2 3" key="1">
    <citation type="journal article" date="2013" name="Proc. Natl. Acad. Sci. U.S.A.">
        <title>Genome of an arbuscular mycorrhizal fungus provides insight into the oldest plant symbiosis.</title>
        <authorList>
            <person name="Tisserant E."/>
            <person name="Malbreil M."/>
            <person name="Kuo A."/>
            <person name="Kohler A."/>
            <person name="Symeonidi A."/>
            <person name="Balestrini R."/>
            <person name="Charron P."/>
            <person name="Duensing N."/>
            <person name="Frei Dit Frey N."/>
            <person name="Gianinazzi-Pearson V."/>
            <person name="Gilbert L.B."/>
            <person name="Handa Y."/>
            <person name="Herr J.R."/>
            <person name="Hijri M."/>
            <person name="Koul R."/>
            <person name="Kawaguchi M."/>
            <person name="Krajinski F."/>
            <person name="Lammers P.J."/>
            <person name="Masclaux F.G."/>
            <person name="Murat C."/>
            <person name="Morin E."/>
            <person name="Ndikumana S."/>
            <person name="Pagni M."/>
            <person name="Petitpierre D."/>
            <person name="Requena N."/>
            <person name="Rosikiewicz P."/>
            <person name="Riley R."/>
            <person name="Saito K."/>
            <person name="San Clemente H."/>
            <person name="Shapiro H."/>
            <person name="van Tuinen D."/>
            <person name="Becard G."/>
            <person name="Bonfante P."/>
            <person name="Paszkowski U."/>
            <person name="Shachar-Hill Y.Y."/>
            <person name="Tuskan G.A."/>
            <person name="Young P.W."/>
            <person name="Sanders I.R."/>
            <person name="Henrissat B."/>
            <person name="Rensing S.A."/>
            <person name="Grigoriev I.V."/>
            <person name="Corradi N."/>
            <person name="Roux C."/>
            <person name="Martin F."/>
        </authorList>
    </citation>
    <scope>NUCLEOTIDE SEQUENCE [LARGE SCALE GENOMIC DNA]</scope>
    <source>
        <strain evidence="2 3">DAOM 197198</strain>
    </source>
</reference>
<sequence>MNKFILILVLAVVAFSTIASATPTNWKRGVTFRGATIPKGKSSLESLIERQVQCDLGYFQCSNGCCPDYTSCINDHQCNIPCTTSDIPC</sequence>
<feature type="chain" id="PRO_5015111239" evidence="1">
    <location>
        <begin position="22"/>
        <end position="89"/>
    </location>
</feature>
<keyword evidence="1" id="KW-0732">Signal</keyword>
<accession>A0A2P4P7B7</accession>
<evidence type="ECO:0000313" key="2">
    <source>
        <dbReference type="EMBL" id="POG61286.1"/>
    </source>
</evidence>
<keyword evidence="3" id="KW-1185">Reference proteome</keyword>
<dbReference type="EMBL" id="AUPC02000348">
    <property type="protein sequence ID" value="POG61286.1"/>
    <property type="molecule type" value="Genomic_DNA"/>
</dbReference>
<protein>
    <submittedName>
        <fullName evidence="2">Uncharacterized protein</fullName>
    </submittedName>
</protein>
<reference evidence="2 3" key="2">
    <citation type="journal article" date="2018" name="New Phytol.">
        <title>High intraspecific genome diversity in the model arbuscular mycorrhizal symbiont Rhizophagus irregularis.</title>
        <authorList>
            <person name="Chen E.C.H."/>
            <person name="Morin E."/>
            <person name="Beaudet D."/>
            <person name="Noel J."/>
            <person name="Yildirir G."/>
            <person name="Ndikumana S."/>
            <person name="Charron P."/>
            <person name="St-Onge C."/>
            <person name="Giorgi J."/>
            <person name="Kruger M."/>
            <person name="Marton T."/>
            <person name="Ropars J."/>
            <person name="Grigoriev I.V."/>
            <person name="Hainaut M."/>
            <person name="Henrissat B."/>
            <person name="Roux C."/>
            <person name="Martin F."/>
            <person name="Corradi N."/>
        </authorList>
    </citation>
    <scope>NUCLEOTIDE SEQUENCE [LARGE SCALE GENOMIC DNA]</scope>
    <source>
        <strain evidence="2 3">DAOM 197198</strain>
    </source>
</reference>
<proteinExistence type="predicted"/>
<gene>
    <name evidence="2" type="ORF">GLOIN_2v1704946</name>
</gene>
<dbReference type="Proteomes" id="UP000018888">
    <property type="component" value="Unassembled WGS sequence"/>
</dbReference>
<dbReference type="VEuPathDB" id="FungiDB:RhiirFUN_004070"/>